<dbReference type="InterPro" id="IPR055325">
    <property type="entry name" value="CF161"/>
</dbReference>
<dbReference type="RefSeq" id="XP_018324742.1">
    <property type="nucleotide sequence ID" value="XM_018469240.1"/>
</dbReference>
<proteinExistence type="predicted"/>
<organism evidence="1 2">
    <name type="scientific">Agrilus planipennis</name>
    <name type="common">Emerald ash borer</name>
    <name type="synonym">Agrilus marcopoli</name>
    <dbReference type="NCBI Taxonomy" id="224129"/>
    <lineage>
        <taxon>Eukaryota</taxon>
        <taxon>Metazoa</taxon>
        <taxon>Ecdysozoa</taxon>
        <taxon>Arthropoda</taxon>
        <taxon>Hexapoda</taxon>
        <taxon>Insecta</taxon>
        <taxon>Pterygota</taxon>
        <taxon>Neoptera</taxon>
        <taxon>Endopterygota</taxon>
        <taxon>Coleoptera</taxon>
        <taxon>Polyphaga</taxon>
        <taxon>Elateriformia</taxon>
        <taxon>Buprestoidea</taxon>
        <taxon>Buprestidae</taxon>
        <taxon>Agrilinae</taxon>
        <taxon>Agrilus</taxon>
    </lineage>
</organism>
<dbReference type="Proteomes" id="UP000192223">
    <property type="component" value="Unplaced"/>
</dbReference>
<sequence>MFGNPDFEQREKEEAWRNRIIYTPPVHVGQWFEEVNKMREELKTIQFKRDRCDLLVQKTRAMYKNVLRPMRIAKDAPTIEFGKNYLLKSPDIPARTVIGQNGQPKLKCGVYLAAIIDEKIIDTAQQFIKGCLLTACLERLPCVRNTFTFEGCDGQEEGKRIHYGEDFYIRIAGSDGLYVQCENSTMNDFNEHLSVRLTDCPNGYSRFNILNVDKDLRVETWGYDAPPNAKIIIQHTASGRNLAVEKTKLIPTFYGPEYKVSCHNFVSIQTKTETVENYWKVWTEQKIDMNAIVRAAKGEEVDDELLPD</sequence>
<protein>
    <submittedName>
        <fullName evidence="2">Cilia- and flagella-associated protein 161-like</fullName>
    </submittedName>
</protein>
<dbReference type="OrthoDB" id="2126411at2759"/>
<dbReference type="Pfam" id="PF24569">
    <property type="entry name" value="CFAP161"/>
    <property type="match status" value="2"/>
</dbReference>
<dbReference type="KEGG" id="apln:108736709"/>
<dbReference type="AlphaFoldDB" id="A0A1W4WW53"/>
<dbReference type="FunCoup" id="A0A1W4WW53">
    <property type="interactions" value="24"/>
</dbReference>
<dbReference type="GeneID" id="108736709"/>
<gene>
    <name evidence="2" type="primary">LOC108736709</name>
</gene>
<evidence type="ECO:0000313" key="1">
    <source>
        <dbReference type="Proteomes" id="UP000192223"/>
    </source>
</evidence>
<dbReference type="PANTHER" id="PTHR24274">
    <property type="entry name" value="CILIA- AND FLAGELLA-ASSOCIATED PROTEIN 161"/>
    <property type="match status" value="1"/>
</dbReference>
<accession>A0A1W4WW53</accession>
<name>A0A1W4WW53_AGRPL</name>
<dbReference type="PANTHER" id="PTHR24274:SF1">
    <property type="entry name" value="CILIA- AND FLAGELLA-ASSOCIATED PROTEIN 161"/>
    <property type="match status" value="1"/>
</dbReference>
<dbReference type="STRING" id="224129.A0A1W4WW53"/>
<evidence type="ECO:0000313" key="2">
    <source>
        <dbReference type="RefSeq" id="XP_018324742.1"/>
    </source>
</evidence>
<keyword evidence="1" id="KW-1185">Reference proteome</keyword>
<reference evidence="2" key="1">
    <citation type="submission" date="2025-08" db="UniProtKB">
        <authorList>
            <consortium name="RefSeq"/>
        </authorList>
    </citation>
    <scope>IDENTIFICATION</scope>
    <source>
        <tissue evidence="2">Entire body</tissue>
    </source>
</reference>
<dbReference type="GO" id="GO:0060271">
    <property type="term" value="P:cilium assembly"/>
    <property type="evidence" value="ECO:0007669"/>
    <property type="project" value="TreeGrafter"/>
</dbReference>
<dbReference type="GO" id="GO:0031514">
    <property type="term" value="C:motile cilium"/>
    <property type="evidence" value="ECO:0007669"/>
    <property type="project" value="TreeGrafter"/>
</dbReference>
<dbReference type="InParanoid" id="A0A1W4WW53"/>